<evidence type="ECO:0000313" key="1">
    <source>
        <dbReference type="Proteomes" id="UP000887572"/>
    </source>
</evidence>
<evidence type="ECO:0000313" key="2">
    <source>
        <dbReference type="WBParaSite" id="Gr19_v10_g4188.t1"/>
    </source>
</evidence>
<name>A0A914HUS4_GLORO</name>
<dbReference type="AlphaFoldDB" id="A0A914HUS4"/>
<protein>
    <submittedName>
        <fullName evidence="2">Uncharacterized protein</fullName>
    </submittedName>
</protein>
<accession>A0A914HUS4</accession>
<reference evidence="2" key="1">
    <citation type="submission" date="2022-11" db="UniProtKB">
        <authorList>
            <consortium name="WormBaseParasite"/>
        </authorList>
    </citation>
    <scope>IDENTIFICATION</scope>
</reference>
<sequence length="78" mass="8887">MNGIILIIVIINPYVYFIYSFHSLAAQSDGAAAQRSARLVPPVSLFLSTPPICHWAVNNTTTNYLYVYRNRSVRRRQS</sequence>
<proteinExistence type="predicted"/>
<dbReference type="WBParaSite" id="Gr19_v10_g4188.t1">
    <property type="protein sequence ID" value="Gr19_v10_g4188.t1"/>
    <property type="gene ID" value="Gr19_v10_g4188"/>
</dbReference>
<dbReference type="Proteomes" id="UP000887572">
    <property type="component" value="Unplaced"/>
</dbReference>
<organism evidence="1 2">
    <name type="scientific">Globodera rostochiensis</name>
    <name type="common">Golden nematode worm</name>
    <name type="synonym">Heterodera rostochiensis</name>
    <dbReference type="NCBI Taxonomy" id="31243"/>
    <lineage>
        <taxon>Eukaryota</taxon>
        <taxon>Metazoa</taxon>
        <taxon>Ecdysozoa</taxon>
        <taxon>Nematoda</taxon>
        <taxon>Chromadorea</taxon>
        <taxon>Rhabditida</taxon>
        <taxon>Tylenchina</taxon>
        <taxon>Tylenchomorpha</taxon>
        <taxon>Tylenchoidea</taxon>
        <taxon>Heteroderidae</taxon>
        <taxon>Heteroderinae</taxon>
        <taxon>Globodera</taxon>
    </lineage>
</organism>
<keyword evidence="1" id="KW-1185">Reference proteome</keyword>